<dbReference type="AlphaFoldDB" id="A0A451DKU8"/>
<dbReference type="InterPro" id="IPR020053">
    <property type="entry name" value="Ribosome-bd_factorA_CS"/>
</dbReference>
<dbReference type="Proteomes" id="UP000294462">
    <property type="component" value="Chromosome"/>
</dbReference>
<dbReference type="OrthoDB" id="307788at2"/>
<organism evidence="3 4">
    <name type="scientific">Candidatus Erwinia haradaeae</name>
    <dbReference type="NCBI Taxonomy" id="1922217"/>
    <lineage>
        <taxon>Bacteria</taxon>
        <taxon>Pseudomonadati</taxon>
        <taxon>Pseudomonadota</taxon>
        <taxon>Gammaproteobacteria</taxon>
        <taxon>Enterobacterales</taxon>
        <taxon>Erwiniaceae</taxon>
        <taxon>Erwinia</taxon>
    </lineage>
</organism>
<comment type="similarity">
    <text evidence="2">Belongs to the RbfA family.</text>
</comment>
<dbReference type="InterPro" id="IPR023799">
    <property type="entry name" value="RbfA_dom_sf"/>
</dbReference>
<sequence length="138" mass="15599">MAKEFDRLKRISQEIKREIAIILQSKIRDPRLDRMITVSSVNVSRDLAYAKVFVTFLQDKNKVEIAFNLQILSGAASHIRTLLSQAINIRMTPKLSFYHDDSLLTGMRIAKLVTNVTQGDKGNQLLEEQALVLGSLQS</sequence>
<keyword evidence="1 2" id="KW-0690">Ribosome biogenesis</keyword>
<protein>
    <recommendedName>
        <fullName evidence="2">Ribosome-binding factor A</fullName>
    </recommendedName>
</protein>
<evidence type="ECO:0000313" key="3">
    <source>
        <dbReference type="EMBL" id="VFP87362.1"/>
    </source>
</evidence>
<dbReference type="InterPro" id="IPR000238">
    <property type="entry name" value="RbfA"/>
</dbReference>
<dbReference type="GO" id="GO:0030490">
    <property type="term" value="P:maturation of SSU-rRNA"/>
    <property type="evidence" value="ECO:0007669"/>
    <property type="project" value="UniProtKB-UniRule"/>
</dbReference>
<comment type="subunit">
    <text evidence="2">Monomer. Binds 30S ribosomal subunits, but not 50S ribosomal subunits or 70S ribosomes.</text>
</comment>
<dbReference type="KEGG" id="ehd:ERCIPSTX3056_516"/>
<dbReference type="SUPFAM" id="SSF89919">
    <property type="entry name" value="Ribosome-binding factor A, RbfA"/>
    <property type="match status" value="1"/>
</dbReference>
<dbReference type="PROSITE" id="PS01319">
    <property type="entry name" value="RBFA"/>
    <property type="match status" value="1"/>
</dbReference>
<keyword evidence="2" id="KW-0963">Cytoplasm</keyword>
<dbReference type="InterPro" id="IPR015946">
    <property type="entry name" value="KH_dom-like_a/b"/>
</dbReference>
<name>A0A451DKU8_9GAMM</name>
<comment type="function">
    <text evidence="2">One of several proteins that assist in the late maturation steps of the functional core of the 30S ribosomal subunit. Associates with free 30S ribosomal subunits (but not with 30S subunits that are part of 70S ribosomes or polysomes). Required for efficient processing of 16S rRNA. May interact with the 5'-terminal helix region of 16S rRNA.</text>
</comment>
<dbReference type="HAMAP" id="MF_00003">
    <property type="entry name" value="RbfA"/>
    <property type="match status" value="1"/>
</dbReference>
<reference evidence="3 4" key="1">
    <citation type="submission" date="2019-02" db="EMBL/GenBank/DDBJ databases">
        <authorList>
            <person name="Manzano-Marin A."/>
            <person name="Manzano-Marin A."/>
        </authorList>
    </citation>
    <scope>NUCLEOTIDE SEQUENCE [LARGE SCALE GENOMIC DNA]</scope>
    <source>
        <strain evidence="3 4">ErCipseudotaxifoliae</strain>
    </source>
</reference>
<comment type="subcellular location">
    <subcellularLocation>
        <location evidence="2">Cytoplasm</location>
    </subcellularLocation>
</comment>
<dbReference type="GO" id="GO:0043024">
    <property type="term" value="F:ribosomal small subunit binding"/>
    <property type="evidence" value="ECO:0007669"/>
    <property type="project" value="TreeGrafter"/>
</dbReference>
<dbReference type="Gene3D" id="3.30.300.20">
    <property type="match status" value="1"/>
</dbReference>
<dbReference type="NCBIfam" id="TIGR00082">
    <property type="entry name" value="rbfA"/>
    <property type="match status" value="1"/>
</dbReference>
<evidence type="ECO:0000256" key="1">
    <source>
        <dbReference type="ARBA" id="ARBA00022517"/>
    </source>
</evidence>
<evidence type="ECO:0000313" key="4">
    <source>
        <dbReference type="Proteomes" id="UP000294462"/>
    </source>
</evidence>
<dbReference type="GO" id="GO:0005829">
    <property type="term" value="C:cytosol"/>
    <property type="evidence" value="ECO:0007669"/>
    <property type="project" value="TreeGrafter"/>
</dbReference>
<gene>
    <name evidence="2 3" type="primary">rbfA</name>
    <name evidence="3" type="ORF">ERCIPSTX3056_516</name>
</gene>
<dbReference type="Pfam" id="PF02033">
    <property type="entry name" value="RBFA"/>
    <property type="match status" value="1"/>
</dbReference>
<accession>A0A451DKU8</accession>
<dbReference type="PANTHER" id="PTHR33515">
    <property type="entry name" value="RIBOSOME-BINDING FACTOR A, CHLOROPLASTIC-RELATED"/>
    <property type="match status" value="1"/>
</dbReference>
<dbReference type="PANTHER" id="PTHR33515:SF1">
    <property type="entry name" value="RIBOSOME-BINDING FACTOR A, CHLOROPLASTIC-RELATED"/>
    <property type="match status" value="1"/>
</dbReference>
<proteinExistence type="inferred from homology"/>
<keyword evidence="4" id="KW-1185">Reference proteome</keyword>
<evidence type="ECO:0000256" key="2">
    <source>
        <dbReference type="HAMAP-Rule" id="MF_00003"/>
    </source>
</evidence>
<dbReference type="EMBL" id="LR217725">
    <property type="protein sequence ID" value="VFP87362.1"/>
    <property type="molecule type" value="Genomic_DNA"/>
</dbReference>
<dbReference type="RefSeq" id="WP_072666380.1">
    <property type="nucleotide sequence ID" value="NZ_LR217725.1"/>
</dbReference>